<dbReference type="PROSITE" id="PS50297">
    <property type="entry name" value="ANK_REP_REGION"/>
    <property type="match status" value="1"/>
</dbReference>
<dbReference type="PROSITE" id="PS50088">
    <property type="entry name" value="ANK_REPEAT"/>
    <property type="match status" value="1"/>
</dbReference>
<dbReference type="InterPro" id="IPR036770">
    <property type="entry name" value="Ankyrin_rpt-contain_sf"/>
</dbReference>
<keyword evidence="1" id="KW-0040">ANK repeat</keyword>
<reference evidence="3 4" key="1">
    <citation type="journal article" date="2014" name="Genome Biol. Evol.">
        <title>The secreted proteins of Achlya hypogyna and Thraustotheca clavata identify the ancestral oomycete secretome and reveal gene acquisitions by horizontal gene transfer.</title>
        <authorList>
            <person name="Misner I."/>
            <person name="Blouin N."/>
            <person name="Leonard G."/>
            <person name="Richards T.A."/>
            <person name="Lane C.E."/>
        </authorList>
    </citation>
    <scope>NUCLEOTIDE SEQUENCE [LARGE SCALE GENOMIC DNA]</scope>
    <source>
        <strain evidence="3 4">ATCC 48635</strain>
    </source>
</reference>
<evidence type="ECO:0000313" key="4">
    <source>
        <dbReference type="Proteomes" id="UP000243579"/>
    </source>
</evidence>
<dbReference type="InterPro" id="IPR002110">
    <property type="entry name" value="Ankyrin_rpt"/>
</dbReference>
<dbReference type="STRING" id="1202772.A0A1V9ZF88"/>
<dbReference type="AlphaFoldDB" id="A0A1V9ZF88"/>
<keyword evidence="4" id="KW-1185">Reference proteome</keyword>
<dbReference type="InterPro" id="IPR000195">
    <property type="entry name" value="Rab-GAP-TBC_dom"/>
</dbReference>
<organism evidence="3 4">
    <name type="scientific">Achlya hypogyna</name>
    <name type="common">Oomycete</name>
    <name type="synonym">Protoachlya hypogyna</name>
    <dbReference type="NCBI Taxonomy" id="1202772"/>
    <lineage>
        <taxon>Eukaryota</taxon>
        <taxon>Sar</taxon>
        <taxon>Stramenopiles</taxon>
        <taxon>Oomycota</taxon>
        <taxon>Saprolegniomycetes</taxon>
        <taxon>Saprolegniales</taxon>
        <taxon>Achlyaceae</taxon>
        <taxon>Achlya</taxon>
    </lineage>
</organism>
<dbReference type="SUPFAM" id="SSF48403">
    <property type="entry name" value="Ankyrin repeat"/>
    <property type="match status" value="1"/>
</dbReference>
<dbReference type="PANTHER" id="PTHR47219:SF9">
    <property type="entry name" value="GTPASE ACTIVATING PROTEIN AND CENTROSOME-ASSOCIATED, ISOFORM B"/>
    <property type="match status" value="1"/>
</dbReference>
<dbReference type="Gene3D" id="1.25.40.20">
    <property type="entry name" value="Ankyrin repeat-containing domain"/>
    <property type="match status" value="1"/>
</dbReference>
<evidence type="ECO:0000313" key="3">
    <source>
        <dbReference type="EMBL" id="OQR96632.1"/>
    </source>
</evidence>
<name>A0A1V9ZF88_ACHHY</name>
<protein>
    <recommendedName>
        <fullName evidence="2">Rab-GAP TBC domain-containing protein</fullName>
    </recommendedName>
</protein>
<gene>
    <name evidence="3" type="ORF">ACHHYP_14454</name>
</gene>
<sequence length="561" mass="62765">MVAREVFWKHIVKRVNIASDDERAQVLQLTDARDEAALRWTVPESVTRIHRHVYDQIATPRHAYSELIERDVARTFCIFEGDYAAAEPALFRVLNAVARVEDGYCQGMNFIAAVFLEAGLPEADAYATFVYLLQHKHLSQFYKDSSVFLNDYLQQFQAHVAELLPELAAKLDECGFDVYLYGIEWFTTMFSCSSKIELTHAVLDLILAGVTDVMFRVGIALLKNVEAQLMCMSFDDLLRDFKHVTKDVDTYQIVADALATPPVPSAVAHGGLLRRTARRTLPPSWPFVKRRTLSEAWETAIERGSVPSMLVLWDCWQRSVPHPSPIATVVVANEVLHLATWFGSIAIAVFAIEMGADVNGGDEWTLRPLHFAAVRNQPDVIRLLWRKGADVHLRGGSAPVMPPGLAHRSPVELARAWANAPIDASLALLTGGVCLGCNSPFNVFNQLLKRQCPVCKCFLCPQKCTAAHKCGAEAPVDLLWLYGVPPSAQNVLTDDEGDDEDGKVRCHSTWYCSVLECHAKFALFSKRHQCSICTFYVCRDHVHTKRVQGRDCNVCAYCHAY</sequence>
<dbReference type="Gene3D" id="1.10.472.80">
    <property type="entry name" value="Ypt/Rab-GAP domain of gyp1p, domain 3"/>
    <property type="match status" value="1"/>
</dbReference>
<dbReference type="InterPro" id="IPR050302">
    <property type="entry name" value="Rab_GAP_TBC_domain"/>
</dbReference>
<dbReference type="PANTHER" id="PTHR47219">
    <property type="entry name" value="RAB GTPASE-ACTIVATING PROTEIN 1-LIKE"/>
    <property type="match status" value="1"/>
</dbReference>
<dbReference type="GO" id="GO:0031267">
    <property type="term" value="F:small GTPase binding"/>
    <property type="evidence" value="ECO:0007669"/>
    <property type="project" value="TreeGrafter"/>
</dbReference>
<proteinExistence type="predicted"/>
<dbReference type="Proteomes" id="UP000243579">
    <property type="component" value="Unassembled WGS sequence"/>
</dbReference>
<dbReference type="InterPro" id="IPR035969">
    <property type="entry name" value="Rab-GAP_TBC_sf"/>
</dbReference>
<dbReference type="SMART" id="SM00164">
    <property type="entry name" value="TBC"/>
    <property type="match status" value="1"/>
</dbReference>
<feature type="domain" description="Rab-GAP TBC" evidence="2">
    <location>
        <begin position="1"/>
        <end position="210"/>
    </location>
</feature>
<evidence type="ECO:0000259" key="2">
    <source>
        <dbReference type="PROSITE" id="PS50086"/>
    </source>
</evidence>
<dbReference type="CDD" id="cd00065">
    <property type="entry name" value="FYVE_like_SF"/>
    <property type="match status" value="1"/>
</dbReference>
<dbReference type="Gene3D" id="1.10.8.270">
    <property type="entry name" value="putative rabgap domain of human tbc1 domain family member 14 like domains"/>
    <property type="match status" value="1"/>
</dbReference>
<feature type="repeat" description="ANK" evidence="1">
    <location>
        <begin position="368"/>
        <end position="396"/>
    </location>
</feature>
<accession>A0A1V9ZF88</accession>
<evidence type="ECO:0000256" key="1">
    <source>
        <dbReference type="PROSITE-ProRule" id="PRU00023"/>
    </source>
</evidence>
<comment type="caution">
    <text evidence="3">The sequence shown here is derived from an EMBL/GenBank/DDBJ whole genome shotgun (WGS) entry which is preliminary data.</text>
</comment>
<dbReference type="EMBL" id="JNBR01000137">
    <property type="protein sequence ID" value="OQR96632.1"/>
    <property type="molecule type" value="Genomic_DNA"/>
</dbReference>
<dbReference type="GO" id="GO:0005096">
    <property type="term" value="F:GTPase activator activity"/>
    <property type="evidence" value="ECO:0007669"/>
    <property type="project" value="TreeGrafter"/>
</dbReference>
<dbReference type="PROSITE" id="PS50086">
    <property type="entry name" value="TBC_RABGAP"/>
    <property type="match status" value="1"/>
</dbReference>
<dbReference type="OrthoDB" id="294251at2759"/>
<dbReference type="Pfam" id="PF00566">
    <property type="entry name" value="RabGAP-TBC"/>
    <property type="match status" value="1"/>
</dbReference>
<dbReference type="SUPFAM" id="SSF47923">
    <property type="entry name" value="Ypt/Rab-GAP domain of gyp1p"/>
    <property type="match status" value="2"/>
</dbReference>
<dbReference type="Pfam" id="PF00023">
    <property type="entry name" value="Ank"/>
    <property type="match status" value="1"/>
</dbReference>